<gene>
    <name evidence="1" type="ORF">AWB67_07328</name>
</gene>
<evidence type="ECO:0000313" key="2">
    <source>
        <dbReference type="Proteomes" id="UP000054925"/>
    </source>
</evidence>
<name>A0A158L1A2_9BURK</name>
<reference evidence="1" key="1">
    <citation type="submission" date="2016-01" db="EMBL/GenBank/DDBJ databases">
        <authorList>
            <person name="Peeters C."/>
        </authorList>
    </citation>
    <scope>NUCLEOTIDE SEQUENCE [LARGE SCALE GENOMIC DNA]</scope>
    <source>
        <strain evidence="1">LMG 22937</strain>
    </source>
</reference>
<accession>A0A158L1A2</accession>
<evidence type="ECO:0000313" key="1">
    <source>
        <dbReference type="EMBL" id="SAL87015.1"/>
    </source>
</evidence>
<dbReference type="Gene3D" id="1.10.540.10">
    <property type="entry name" value="Acyl-CoA dehydrogenase/oxidase, N-terminal domain"/>
    <property type="match status" value="1"/>
</dbReference>
<sequence length="56" mass="6174">MSRIDTAIFPDAASQLRRELADAAPIRRERAAQVDAAGKYPHENIGTLRDAGLLKR</sequence>
<dbReference type="AlphaFoldDB" id="A0A158L1A2"/>
<comment type="caution">
    <text evidence="1">The sequence shown here is derived from an EMBL/GenBank/DDBJ whole genome shotgun (WGS) entry which is preliminary data.</text>
</comment>
<dbReference type="RefSeq" id="WP_200822408.1">
    <property type="nucleotide sequence ID" value="NZ_FCOL02000291.1"/>
</dbReference>
<dbReference type="GO" id="GO:0050660">
    <property type="term" value="F:flavin adenine dinucleotide binding"/>
    <property type="evidence" value="ECO:0007669"/>
    <property type="project" value="InterPro"/>
</dbReference>
<dbReference type="EMBL" id="FCOL02000291">
    <property type="protein sequence ID" value="SAL87015.1"/>
    <property type="molecule type" value="Genomic_DNA"/>
</dbReference>
<dbReference type="GO" id="GO:0016627">
    <property type="term" value="F:oxidoreductase activity, acting on the CH-CH group of donors"/>
    <property type="evidence" value="ECO:0007669"/>
    <property type="project" value="InterPro"/>
</dbReference>
<keyword evidence="2" id="KW-1185">Reference proteome</keyword>
<proteinExistence type="predicted"/>
<protein>
    <recommendedName>
        <fullName evidence="3">Acyl-CoA dehydrogenase</fullName>
    </recommendedName>
</protein>
<organism evidence="1 2">
    <name type="scientific">Caballeronia terrestris</name>
    <dbReference type="NCBI Taxonomy" id="1226301"/>
    <lineage>
        <taxon>Bacteria</taxon>
        <taxon>Pseudomonadati</taxon>
        <taxon>Pseudomonadota</taxon>
        <taxon>Betaproteobacteria</taxon>
        <taxon>Burkholderiales</taxon>
        <taxon>Burkholderiaceae</taxon>
        <taxon>Caballeronia</taxon>
    </lineage>
</organism>
<dbReference type="InterPro" id="IPR037069">
    <property type="entry name" value="AcylCoA_DH/ox_N_sf"/>
</dbReference>
<dbReference type="Proteomes" id="UP000054925">
    <property type="component" value="Unassembled WGS sequence"/>
</dbReference>
<evidence type="ECO:0008006" key="3">
    <source>
        <dbReference type="Google" id="ProtNLM"/>
    </source>
</evidence>